<dbReference type="AlphaFoldDB" id="U7VBR0"/>
<organism evidence="6 7">
    <name type="scientific">Cetobacterium somerae ATCC BAA-474</name>
    <dbReference type="NCBI Taxonomy" id="1319815"/>
    <lineage>
        <taxon>Bacteria</taxon>
        <taxon>Fusobacteriati</taxon>
        <taxon>Fusobacteriota</taxon>
        <taxon>Fusobacteriia</taxon>
        <taxon>Fusobacteriales</taxon>
        <taxon>Fusobacteriaceae</taxon>
        <taxon>Cetobacterium</taxon>
    </lineage>
</organism>
<evidence type="ECO:0000313" key="6">
    <source>
        <dbReference type="EMBL" id="ERT68970.1"/>
    </source>
</evidence>
<dbReference type="PANTHER" id="PTHR34478">
    <property type="entry name" value="PROTEIN LEMA"/>
    <property type="match status" value="1"/>
</dbReference>
<evidence type="ECO:0000256" key="3">
    <source>
        <dbReference type="ARBA" id="ARBA00022692"/>
    </source>
</evidence>
<evidence type="ECO:0000256" key="4">
    <source>
        <dbReference type="ARBA" id="ARBA00022989"/>
    </source>
</evidence>
<evidence type="ECO:0000313" key="7">
    <source>
        <dbReference type="Proteomes" id="UP000017081"/>
    </source>
</evidence>
<keyword evidence="3" id="KW-0812">Transmembrane</keyword>
<dbReference type="eggNOG" id="COG1704">
    <property type="taxonomic scope" value="Bacteria"/>
</dbReference>
<comment type="subcellular location">
    <subcellularLocation>
        <location evidence="1">Membrane</location>
        <topology evidence="1">Single-pass membrane protein</topology>
    </subcellularLocation>
</comment>
<name>U7VBR0_9FUSO</name>
<protein>
    <recommendedName>
        <fullName evidence="8">LemA family protein</fullName>
    </recommendedName>
</protein>
<keyword evidence="5" id="KW-0472">Membrane</keyword>
<evidence type="ECO:0000256" key="1">
    <source>
        <dbReference type="ARBA" id="ARBA00004167"/>
    </source>
</evidence>
<dbReference type="PANTHER" id="PTHR34478:SF2">
    <property type="entry name" value="MEMBRANE PROTEIN"/>
    <property type="match status" value="1"/>
</dbReference>
<dbReference type="InterPro" id="IPR023353">
    <property type="entry name" value="LemA-like_dom_sf"/>
</dbReference>
<dbReference type="STRING" id="1319815.HMPREF0202_01137"/>
<dbReference type="RefSeq" id="WP_023050677.1">
    <property type="nucleotide sequence ID" value="NZ_CP173065.2"/>
</dbReference>
<sequence length="184" mass="21201">MILGIVFIVLLVILIGYIIGVYNKLVKERNFVDEAFSTIDAYLKKRYDLIPNLVETVKGYKNYEGSTLEAVVAARNKYMTATTPEEKIENENMITGALGKLFALTENYPELKANENFMKLQSELVAIEEDILQARKYYNGSVRVYNTMCETFPSVIVANNFGFKKYPFFKVENEEERQNVKVQF</sequence>
<gene>
    <name evidence="6" type="ORF">HMPREF0202_01137</name>
</gene>
<comment type="caution">
    <text evidence="6">The sequence shown here is derived from an EMBL/GenBank/DDBJ whole genome shotgun (WGS) entry which is preliminary data.</text>
</comment>
<dbReference type="Gene3D" id="1.20.1440.20">
    <property type="entry name" value="LemA-like domain"/>
    <property type="match status" value="1"/>
</dbReference>
<dbReference type="Pfam" id="PF04011">
    <property type="entry name" value="LemA"/>
    <property type="match status" value="1"/>
</dbReference>
<reference evidence="6 7" key="1">
    <citation type="submission" date="2013-08" db="EMBL/GenBank/DDBJ databases">
        <authorList>
            <person name="Weinstock G."/>
            <person name="Sodergren E."/>
            <person name="Wylie T."/>
            <person name="Fulton L."/>
            <person name="Fulton R."/>
            <person name="Fronick C."/>
            <person name="O'Laughlin M."/>
            <person name="Godfrey J."/>
            <person name="Miner T."/>
            <person name="Herter B."/>
            <person name="Appelbaum E."/>
            <person name="Cordes M."/>
            <person name="Lek S."/>
            <person name="Wollam A."/>
            <person name="Pepin K.H."/>
            <person name="Palsikar V.B."/>
            <person name="Mitreva M."/>
            <person name="Wilson R.K."/>
        </authorList>
    </citation>
    <scope>NUCLEOTIDE SEQUENCE [LARGE SCALE GENOMIC DNA]</scope>
    <source>
        <strain evidence="6 7">ATCC BAA-474</strain>
    </source>
</reference>
<dbReference type="SUPFAM" id="SSF140478">
    <property type="entry name" value="LemA-like"/>
    <property type="match status" value="1"/>
</dbReference>
<comment type="similarity">
    <text evidence="2">Belongs to the LemA family.</text>
</comment>
<keyword evidence="4" id="KW-1133">Transmembrane helix</keyword>
<accession>U7VBR0</accession>
<evidence type="ECO:0008006" key="8">
    <source>
        <dbReference type="Google" id="ProtNLM"/>
    </source>
</evidence>
<keyword evidence="7" id="KW-1185">Reference proteome</keyword>
<dbReference type="GO" id="GO:0016020">
    <property type="term" value="C:membrane"/>
    <property type="evidence" value="ECO:0007669"/>
    <property type="project" value="UniProtKB-SubCell"/>
</dbReference>
<evidence type="ECO:0000256" key="5">
    <source>
        <dbReference type="ARBA" id="ARBA00023136"/>
    </source>
</evidence>
<proteinExistence type="inferred from homology"/>
<dbReference type="EMBL" id="AXZF01000040">
    <property type="protein sequence ID" value="ERT68970.1"/>
    <property type="molecule type" value="Genomic_DNA"/>
</dbReference>
<dbReference type="InterPro" id="IPR007156">
    <property type="entry name" value="MamQ_LemA"/>
</dbReference>
<dbReference type="HOGENOM" id="CLU_056714_2_2_0"/>
<dbReference type="Proteomes" id="UP000017081">
    <property type="component" value="Unassembled WGS sequence"/>
</dbReference>
<evidence type="ECO:0000256" key="2">
    <source>
        <dbReference type="ARBA" id="ARBA00008854"/>
    </source>
</evidence>
<dbReference type="PATRIC" id="fig|1319815.3.peg.1094"/>